<evidence type="ECO:0000313" key="2">
    <source>
        <dbReference type="EMBL" id="OIV96222.1"/>
    </source>
</evidence>
<evidence type="ECO:0008006" key="4">
    <source>
        <dbReference type="Google" id="ProtNLM"/>
    </source>
</evidence>
<feature type="region of interest" description="Disordered" evidence="1">
    <location>
        <begin position="1"/>
        <end position="20"/>
    </location>
</feature>
<dbReference type="AlphaFoldDB" id="A0A1J7G783"/>
<reference evidence="2 3" key="1">
    <citation type="journal article" date="2017" name="Plant Biotechnol. J.">
        <title>A comprehensive draft genome sequence for lupin (Lupinus angustifolius), an emerging health food: insights into plant-microbe interactions and legume evolution.</title>
        <authorList>
            <person name="Hane J.K."/>
            <person name="Ming Y."/>
            <person name="Kamphuis L.G."/>
            <person name="Nelson M.N."/>
            <person name="Garg G."/>
            <person name="Atkins C.A."/>
            <person name="Bayer P.E."/>
            <person name="Bravo A."/>
            <person name="Bringans S."/>
            <person name="Cannon S."/>
            <person name="Edwards D."/>
            <person name="Foley R."/>
            <person name="Gao L.L."/>
            <person name="Harrison M.J."/>
            <person name="Huang W."/>
            <person name="Hurgobin B."/>
            <person name="Li S."/>
            <person name="Liu C.W."/>
            <person name="McGrath A."/>
            <person name="Morahan G."/>
            <person name="Murray J."/>
            <person name="Weller J."/>
            <person name="Jian J."/>
            <person name="Singh K.B."/>
        </authorList>
    </citation>
    <scope>NUCLEOTIDE SEQUENCE [LARGE SCALE GENOMIC DNA]</scope>
    <source>
        <strain evidence="3">cv. Tanjil</strain>
        <tissue evidence="2">Whole plant</tissue>
    </source>
</reference>
<evidence type="ECO:0000313" key="3">
    <source>
        <dbReference type="Proteomes" id="UP000188354"/>
    </source>
</evidence>
<feature type="region of interest" description="Disordered" evidence="1">
    <location>
        <begin position="35"/>
        <end position="84"/>
    </location>
</feature>
<dbReference type="Gramene" id="OIV96222">
    <property type="protein sequence ID" value="OIV96222"/>
    <property type="gene ID" value="TanjilG_14899"/>
</dbReference>
<protein>
    <recommendedName>
        <fullName evidence="4">EKN</fullName>
    </recommendedName>
</protein>
<dbReference type="Proteomes" id="UP000188354">
    <property type="component" value="Chromosome LG16"/>
</dbReference>
<feature type="compositionally biased region" description="Polar residues" evidence="1">
    <location>
        <begin position="1"/>
        <end position="10"/>
    </location>
</feature>
<evidence type="ECO:0000256" key="1">
    <source>
        <dbReference type="SAM" id="MobiDB-lite"/>
    </source>
</evidence>
<accession>A0A1J7G783</accession>
<proteinExistence type="predicted"/>
<sequence>MGNCGSNPKTNEGVEEVPLPVPVVIEEVKVVQQQENKLEDNASKVEDLPLSTQNSEPKVEEPKEAEKGEIKPEINEEKPSADKN</sequence>
<feature type="compositionally biased region" description="Basic and acidic residues" evidence="1">
    <location>
        <begin position="36"/>
        <end position="47"/>
    </location>
</feature>
<organism evidence="2 3">
    <name type="scientific">Lupinus angustifolius</name>
    <name type="common">Narrow-leaved blue lupine</name>
    <dbReference type="NCBI Taxonomy" id="3871"/>
    <lineage>
        <taxon>Eukaryota</taxon>
        <taxon>Viridiplantae</taxon>
        <taxon>Streptophyta</taxon>
        <taxon>Embryophyta</taxon>
        <taxon>Tracheophyta</taxon>
        <taxon>Spermatophyta</taxon>
        <taxon>Magnoliopsida</taxon>
        <taxon>eudicotyledons</taxon>
        <taxon>Gunneridae</taxon>
        <taxon>Pentapetalae</taxon>
        <taxon>rosids</taxon>
        <taxon>fabids</taxon>
        <taxon>Fabales</taxon>
        <taxon>Fabaceae</taxon>
        <taxon>Papilionoideae</taxon>
        <taxon>50 kb inversion clade</taxon>
        <taxon>genistoids sensu lato</taxon>
        <taxon>core genistoids</taxon>
        <taxon>Genisteae</taxon>
        <taxon>Lupinus</taxon>
    </lineage>
</organism>
<gene>
    <name evidence="2" type="ORF">TanjilG_14899</name>
</gene>
<feature type="compositionally biased region" description="Basic and acidic residues" evidence="1">
    <location>
        <begin position="57"/>
        <end position="84"/>
    </location>
</feature>
<dbReference type="EMBL" id="CM007376">
    <property type="protein sequence ID" value="OIV96222.1"/>
    <property type="molecule type" value="Genomic_DNA"/>
</dbReference>
<keyword evidence="3" id="KW-1185">Reference proteome</keyword>
<name>A0A1J7G783_LUPAN</name>